<feature type="domain" description="N-acetyltransferase" evidence="1">
    <location>
        <begin position="61"/>
        <end position="204"/>
    </location>
</feature>
<dbReference type="Proteomes" id="UP001629113">
    <property type="component" value="Unassembled WGS sequence"/>
</dbReference>
<proteinExistence type="predicted"/>
<dbReference type="InterPro" id="IPR000182">
    <property type="entry name" value="GNAT_dom"/>
</dbReference>
<dbReference type="PANTHER" id="PTHR43441">
    <property type="entry name" value="RIBOSOMAL-PROTEIN-SERINE ACETYLTRANSFERASE"/>
    <property type="match status" value="1"/>
</dbReference>
<dbReference type="InterPro" id="IPR051908">
    <property type="entry name" value="Ribosomal_N-acetyltransferase"/>
</dbReference>
<dbReference type="PROSITE" id="PS51186">
    <property type="entry name" value="GNAT"/>
    <property type="match status" value="1"/>
</dbReference>
<gene>
    <name evidence="2" type="ORF">PVAG01_09189</name>
</gene>
<keyword evidence="3" id="KW-1185">Reference proteome</keyword>
<organism evidence="2 3">
    <name type="scientific">Phlyctema vagabunda</name>
    <dbReference type="NCBI Taxonomy" id="108571"/>
    <lineage>
        <taxon>Eukaryota</taxon>
        <taxon>Fungi</taxon>
        <taxon>Dikarya</taxon>
        <taxon>Ascomycota</taxon>
        <taxon>Pezizomycotina</taxon>
        <taxon>Leotiomycetes</taxon>
        <taxon>Helotiales</taxon>
        <taxon>Dermateaceae</taxon>
        <taxon>Phlyctema</taxon>
    </lineage>
</organism>
<sequence length="263" mass="29852">MASNSTEPVGEAVFGIAALEPSSVTLNGKHCTLTRLSLEYSPALYQNVAGVDNASLWTYLPRGPYLDENSFTEHVNFLCQDRPFFTFAIWSSSTLHISNQGAQFEAACSPETPIGLIAYLNIVPEHRSIEIGHILFPKTLQRTTAATEAVYLLIKHCFEDLHYLRVEWKANNHNEPSKRAALRFGFLFEGVFKKHMVVKGKHRDTAWFSITDDEWHAPHGVKSAFEAWLKESNFEEGKQRKRLEDFRSSTTRTESDHKVSGLY</sequence>
<reference evidence="2 3" key="1">
    <citation type="submission" date="2024-06" db="EMBL/GenBank/DDBJ databases">
        <title>Complete genome of Phlyctema vagabunda strain 19-DSS-EL-015.</title>
        <authorList>
            <person name="Fiorenzani C."/>
        </authorList>
    </citation>
    <scope>NUCLEOTIDE SEQUENCE [LARGE SCALE GENOMIC DNA]</scope>
    <source>
        <strain evidence="2 3">19-DSS-EL-015</strain>
    </source>
</reference>
<dbReference type="Pfam" id="PF13302">
    <property type="entry name" value="Acetyltransf_3"/>
    <property type="match status" value="1"/>
</dbReference>
<dbReference type="EMBL" id="JBFCZG010000008">
    <property type="protein sequence ID" value="KAL3418967.1"/>
    <property type="molecule type" value="Genomic_DNA"/>
</dbReference>
<comment type="caution">
    <text evidence="2">The sequence shown here is derived from an EMBL/GenBank/DDBJ whole genome shotgun (WGS) entry which is preliminary data.</text>
</comment>
<dbReference type="InterPro" id="IPR016181">
    <property type="entry name" value="Acyl_CoA_acyltransferase"/>
</dbReference>
<dbReference type="Gene3D" id="3.40.630.30">
    <property type="match status" value="1"/>
</dbReference>
<dbReference type="SUPFAM" id="SSF55729">
    <property type="entry name" value="Acyl-CoA N-acyltransferases (Nat)"/>
    <property type="match status" value="1"/>
</dbReference>
<name>A0ABR4P6M8_9HELO</name>
<evidence type="ECO:0000313" key="3">
    <source>
        <dbReference type="Proteomes" id="UP001629113"/>
    </source>
</evidence>
<evidence type="ECO:0000313" key="2">
    <source>
        <dbReference type="EMBL" id="KAL3418967.1"/>
    </source>
</evidence>
<accession>A0ABR4P6M8</accession>
<dbReference type="PANTHER" id="PTHR43441:SF2">
    <property type="entry name" value="FAMILY ACETYLTRANSFERASE, PUTATIVE (AFU_ORTHOLOGUE AFUA_7G00850)-RELATED"/>
    <property type="match status" value="1"/>
</dbReference>
<evidence type="ECO:0000259" key="1">
    <source>
        <dbReference type="PROSITE" id="PS51186"/>
    </source>
</evidence>
<protein>
    <submittedName>
        <fullName evidence="2">GNAT family acetyltransferase</fullName>
    </submittedName>
</protein>